<reference evidence="1 2" key="1">
    <citation type="journal article" date="2018" name="Int. J. Syst. Bacteriol.">
        <title>Oceaniradius stylonemae gen. nov., sp. nov., isolated from a red alga, Stylonema cornu-cervi.</title>
        <authorList>
            <person name="Jeong S."/>
        </authorList>
    </citation>
    <scope>NUCLEOTIDE SEQUENCE [LARGE SCALE GENOMIC DNA]</scope>
    <source>
        <strain evidence="1 2">StC1</strain>
    </source>
</reference>
<dbReference type="InterPro" id="IPR014985">
    <property type="entry name" value="WbqC"/>
</dbReference>
<gene>
    <name evidence="1" type="ORF">DEM25_013175</name>
</gene>
<accession>A0A3A8AFV5</accession>
<name>A0A3A8AFV5_9HYPH</name>
<sequence length="233" mass="26653">MTRIAIVQSAYIPWRGYFDMIGSVDAFILYDDVQYTTGDWRNRNRIRTSNGPKWLTLPVQKKHRLQRRICDVEVSDAGWGGDHWNKLEQSYRKAPAFEETARWLRPLYETEETNLSRINCSFLTAICSFLGIKTPLGWSWDYEKSGDRSERVLALCRAAGADTYVSGPAAKGYLDVGLFESAGVSVEWFSYDRLEPYPQIHGGFEQAVSIVDLLFNCGPQARDHLPSLRRTEV</sequence>
<comment type="caution">
    <text evidence="1">The sequence shown here is derived from an EMBL/GenBank/DDBJ whole genome shotgun (WGS) entry which is preliminary data.</text>
</comment>
<dbReference type="Pfam" id="PF08889">
    <property type="entry name" value="WbqC"/>
    <property type="match status" value="1"/>
</dbReference>
<dbReference type="RefSeq" id="WP_109769087.1">
    <property type="nucleotide sequence ID" value="NZ_QFWV02000007.1"/>
</dbReference>
<evidence type="ECO:0008006" key="3">
    <source>
        <dbReference type="Google" id="ProtNLM"/>
    </source>
</evidence>
<proteinExistence type="predicted"/>
<dbReference type="EMBL" id="QFWV02000007">
    <property type="protein sequence ID" value="RKF06530.1"/>
    <property type="molecule type" value="Genomic_DNA"/>
</dbReference>
<organism evidence="1 2">
    <name type="scientific">Oceaniradius stylonematis</name>
    <dbReference type="NCBI Taxonomy" id="2184161"/>
    <lineage>
        <taxon>Bacteria</taxon>
        <taxon>Pseudomonadati</taxon>
        <taxon>Pseudomonadota</taxon>
        <taxon>Alphaproteobacteria</taxon>
        <taxon>Hyphomicrobiales</taxon>
        <taxon>Ahrensiaceae</taxon>
        <taxon>Oceaniradius</taxon>
    </lineage>
</organism>
<dbReference type="AlphaFoldDB" id="A0A3A8AFV5"/>
<dbReference type="Proteomes" id="UP000246132">
    <property type="component" value="Unassembled WGS sequence"/>
</dbReference>
<keyword evidence="2" id="KW-1185">Reference proteome</keyword>
<protein>
    <recommendedName>
        <fullName evidence="3">WbqC family protein</fullName>
    </recommendedName>
</protein>
<evidence type="ECO:0000313" key="2">
    <source>
        <dbReference type="Proteomes" id="UP000246132"/>
    </source>
</evidence>
<evidence type="ECO:0000313" key="1">
    <source>
        <dbReference type="EMBL" id="RKF06530.1"/>
    </source>
</evidence>
<dbReference type="OrthoDB" id="3611744at2"/>